<keyword evidence="4" id="KW-0029">Amino-acid transport</keyword>
<keyword evidence="3" id="KW-0732">Signal</keyword>
<dbReference type="InterPro" id="IPR000709">
    <property type="entry name" value="Leu_Ile_Val-bd"/>
</dbReference>
<gene>
    <name evidence="6" type="ORF">HNQ81_001166</name>
</gene>
<comment type="similarity">
    <text evidence="1">Belongs to the leucine-binding protein family.</text>
</comment>
<dbReference type="RefSeq" id="WP_240191652.1">
    <property type="nucleotide sequence ID" value="NZ_JACHEO010000004.1"/>
</dbReference>
<dbReference type="GO" id="GO:0006865">
    <property type="term" value="P:amino acid transport"/>
    <property type="evidence" value="ECO:0007669"/>
    <property type="project" value="UniProtKB-KW"/>
</dbReference>
<keyword evidence="2" id="KW-0813">Transport</keyword>
<protein>
    <submittedName>
        <fullName evidence="6">Branched-chain amino acid transport system substrate-binding protein</fullName>
    </submittedName>
</protein>
<reference evidence="6 7" key="1">
    <citation type="submission" date="2020-08" db="EMBL/GenBank/DDBJ databases">
        <title>Genomic Encyclopedia of Type Strains, Phase IV (KMG-IV): sequencing the most valuable type-strain genomes for metagenomic binning, comparative biology and taxonomic classification.</title>
        <authorList>
            <person name="Goeker M."/>
        </authorList>
    </citation>
    <scope>NUCLEOTIDE SEQUENCE [LARGE SCALE GENOMIC DNA]</scope>
    <source>
        <strain evidence="6 7">DSM 28570</strain>
    </source>
</reference>
<feature type="domain" description="Leucine-binding protein" evidence="5">
    <location>
        <begin position="32"/>
        <end position="371"/>
    </location>
</feature>
<comment type="caution">
    <text evidence="6">The sequence shown here is derived from an EMBL/GenBank/DDBJ whole genome shotgun (WGS) entry which is preliminary data.</text>
</comment>
<dbReference type="SUPFAM" id="SSF53822">
    <property type="entry name" value="Periplasmic binding protein-like I"/>
    <property type="match status" value="1"/>
</dbReference>
<evidence type="ECO:0000256" key="4">
    <source>
        <dbReference type="ARBA" id="ARBA00022970"/>
    </source>
</evidence>
<dbReference type="EMBL" id="JACHEO010000004">
    <property type="protein sequence ID" value="MBB5347450.1"/>
    <property type="molecule type" value="Genomic_DNA"/>
</dbReference>
<dbReference type="CDD" id="cd06333">
    <property type="entry name" value="PBP1_ABC_RPA1789-like"/>
    <property type="match status" value="1"/>
</dbReference>
<dbReference type="InterPro" id="IPR028082">
    <property type="entry name" value="Peripla_BP_I"/>
</dbReference>
<name>A0A840V0V2_9BACT</name>
<dbReference type="AlphaFoldDB" id="A0A840V0V2"/>
<evidence type="ECO:0000313" key="6">
    <source>
        <dbReference type="EMBL" id="MBB5347450.1"/>
    </source>
</evidence>
<evidence type="ECO:0000259" key="5">
    <source>
        <dbReference type="Pfam" id="PF13458"/>
    </source>
</evidence>
<dbReference type="Gene3D" id="3.40.50.2300">
    <property type="match status" value="2"/>
</dbReference>
<proteinExistence type="inferred from homology"/>
<dbReference type="InterPro" id="IPR051010">
    <property type="entry name" value="BCAA_transport"/>
</dbReference>
<dbReference type="PANTHER" id="PTHR30483:SF38">
    <property type="entry name" value="BLR7848 PROTEIN"/>
    <property type="match status" value="1"/>
</dbReference>
<evidence type="ECO:0000256" key="2">
    <source>
        <dbReference type="ARBA" id="ARBA00022448"/>
    </source>
</evidence>
<evidence type="ECO:0000256" key="3">
    <source>
        <dbReference type="ARBA" id="ARBA00022729"/>
    </source>
</evidence>
<dbReference type="PANTHER" id="PTHR30483">
    <property type="entry name" value="LEUCINE-SPECIFIC-BINDING PROTEIN"/>
    <property type="match status" value="1"/>
</dbReference>
<dbReference type="PRINTS" id="PR00337">
    <property type="entry name" value="LEUILEVALBP"/>
</dbReference>
<dbReference type="Pfam" id="PF13458">
    <property type="entry name" value="Peripla_BP_6"/>
    <property type="match status" value="1"/>
</dbReference>
<evidence type="ECO:0000313" key="7">
    <source>
        <dbReference type="Proteomes" id="UP000539642"/>
    </source>
</evidence>
<dbReference type="Proteomes" id="UP000539642">
    <property type="component" value="Unassembled WGS sequence"/>
</dbReference>
<dbReference type="InterPro" id="IPR028081">
    <property type="entry name" value="Leu-bd"/>
</dbReference>
<sequence length="386" mass="41301">MTMRLLKLAVPRCLLSVAVLFVLALPLQAAELKIGVILAETGPASLLGGPGVRSLQLLSEEMNARGGIQGNPIKLVIRDSGGSPEKAISFAKQLIEEEQVFAIIGPSTSGETLKIKDICEKAGTILISCASAEVIINPVARYVFKTAPNDSLAARQIYQTMQQKGISKVAVLAGNDGFGNAGKAQLTKLAPEYGIEILATEVYDKDAKDLSAVVAKIKAIEGLQAVVNWSIVPAQSILAKNIRQAGWDIPLYQSHGFANVKYVAVAGEAAEGIIFPASRLIVAESLPDGPQKEFLLKYKQGYESRFKEDISTFGGHSYDALMILDLAIAKAGIDKAKVRDAIENLTGYFGTAGEFNFSAQDHSGLQQDAFTMITVKDGRFVPYQGQ</sequence>
<accession>A0A840V0V2</accession>
<keyword evidence="7" id="KW-1185">Reference proteome</keyword>
<evidence type="ECO:0000256" key="1">
    <source>
        <dbReference type="ARBA" id="ARBA00010062"/>
    </source>
</evidence>
<organism evidence="6 7">
    <name type="scientific">Desulfoprunum benzoelyticum</name>
    <dbReference type="NCBI Taxonomy" id="1506996"/>
    <lineage>
        <taxon>Bacteria</taxon>
        <taxon>Pseudomonadati</taxon>
        <taxon>Thermodesulfobacteriota</taxon>
        <taxon>Desulfobulbia</taxon>
        <taxon>Desulfobulbales</taxon>
        <taxon>Desulfobulbaceae</taxon>
        <taxon>Desulfoprunum</taxon>
    </lineage>
</organism>